<comment type="caution">
    <text evidence="12">The sequence shown here is derived from an EMBL/GenBank/DDBJ whole genome shotgun (WGS) entry which is preliminary data.</text>
</comment>
<dbReference type="InterPro" id="IPR004154">
    <property type="entry name" value="Anticodon-bd"/>
</dbReference>
<evidence type="ECO:0000256" key="5">
    <source>
        <dbReference type="ARBA" id="ARBA00022741"/>
    </source>
</evidence>
<dbReference type="SUPFAM" id="SSF55681">
    <property type="entry name" value="Class II aaRS and biotin synthetases"/>
    <property type="match status" value="1"/>
</dbReference>
<proteinExistence type="inferred from homology"/>
<dbReference type="PIRSF" id="PIRSF001549">
    <property type="entry name" value="His-tRNA_synth"/>
    <property type="match status" value="1"/>
</dbReference>
<feature type="domain" description="Aminoacyl-transfer RNA synthetases class-II family profile" evidence="11">
    <location>
        <begin position="1"/>
        <end position="330"/>
    </location>
</feature>
<dbReference type="CDD" id="cd00859">
    <property type="entry name" value="HisRS_anticodon"/>
    <property type="match status" value="1"/>
</dbReference>
<evidence type="ECO:0000313" key="13">
    <source>
        <dbReference type="Proteomes" id="UP001595615"/>
    </source>
</evidence>
<evidence type="ECO:0000256" key="8">
    <source>
        <dbReference type="ARBA" id="ARBA00023146"/>
    </source>
</evidence>
<dbReference type="Proteomes" id="UP001595615">
    <property type="component" value="Unassembled WGS sequence"/>
</dbReference>
<name>A0ABV7X6Z1_9SPHN</name>
<dbReference type="NCBIfam" id="TIGR00442">
    <property type="entry name" value="hisS"/>
    <property type="match status" value="1"/>
</dbReference>
<dbReference type="EC" id="6.1.1.21" evidence="10"/>
<accession>A0ABV7X6Z1</accession>
<evidence type="ECO:0000313" key="12">
    <source>
        <dbReference type="EMBL" id="MFC3710987.1"/>
    </source>
</evidence>
<comment type="catalytic activity">
    <reaction evidence="9 10">
        <text>tRNA(His) + L-histidine + ATP = L-histidyl-tRNA(His) + AMP + diphosphate + H(+)</text>
        <dbReference type="Rhea" id="RHEA:17313"/>
        <dbReference type="Rhea" id="RHEA-COMP:9665"/>
        <dbReference type="Rhea" id="RHEA-COMP:9689"/>
        <dbReference type="ChEBI" id="CHEBI:15378"/>
        <dbReference type="ChEBI" id="CHEBI:30616"/>
        <dbReference type="ChEBI" id="CHEBI:33019"/>
        <dbReference type="ChEBI" id="CHEBI:57595"/>
        <dbReference type="ChEBI" id="CHEBI:78442"/>
        <dbReference type="ChEBI" id="CHEBI:78527"/>
        <dbReference type="ChEBI" id="CHEBI:456215"/>
        <dbReference type="EC" id="6.1.1.21"/>
    </reaction>
</comment>
<keyword evidence="5 10" id="KW-0547">Nucleotide-binding</keyword>
<dbReference type="PANTHER" id="PTHR43707:SF1">
    <property type="entry name" value="HISTIDINE--TRNA LIGASE, MITOCHONDRIAL-RELATED"/>
    <property type="match status" value="1"/>
</dbReference>
<dbReference type="EMBL" id="JBHRXV010000001">
    <property type="protein sequence ID" value="MFC3710987.1"/>
    <property type="molecule type" value="Genomic_DNA"/>
</dbReference>
<dbReference type="SUPFAM" id="SSF52954">
    <property type="entry name" value="Class II aaRS ABD-related"/>
    <property type="match status" value="1"/>
</dbReference>
<comment type="similarity">
    <text evidence="1 10">Belongs to the class-II aminoacyl-tRNA synthetase family.</text>
</comment>
<dbReference type="GO" id="GO:0004821">
    <property type="term" value="F:histidine-tRNA ligase activity"/>
    <property type="evidence" value="ECO:0007669"/>
    <property type="project" value="UniProtKB-EC"/>
</dbReference>
<dbReference type="PANTHER" id="PTHR43707">
    <property type="entry name" value="HISTIDYL-TRNA SYNTHETASE"/>
    <property type="match status" value="1"/>
</dbReference>
<evidence type="ECO:0000256" key="9">
    <source>
        <dbReference type="ARBA" id="ARBA00047639"/>
    </source>
</evidence>
<dbReference type="InterPro" id="IPR004516">
    <property type="entry name" value="HisRS/HisZ"/>
</dbReference>
<dbReference type="HAMAP" id="MF_00127">
    <property type="entry name" value="His_tRNA_synth"/>
    <property type="match status" value="1"/>
</dbReference>
<evidence type="ECO:0000256" key="6">
    <source>
        <dbReference type="ARBA" id="ARBA00022840"/>
    </source>
</evidence>
<dbReference type="InterPro" id="IPR033656">
    <property type="entry name" value="HisRS_anticodon"/>
</dbReference>
<keyword evidence="7 10" id="KW-0648">Protein biosynthesis</keyword>
<gene>
    <name evidence="10 12" type="primary">hisS</name>
    <name evidence="12" type="ORF">ACFOMD_00300</name>
</gene>
<dbReference type="InterPro" id="IPR006195">
    <property type="entry name" value="aa-tRNA-synth_II"/>
</dbReference>
<evidence type="ECO:0000256" key="3">
    <source>
        <dbReference type="ARBA" id="ARBA00022490"/>
    </source>
</evidence>
<evidence type="ECO:0000256" key="10">
    <source>
        <dbReference type="HAMAP-Rule" id="MF_00127"/>
    </source>
</evidence>
<evidence type="ECO:0000256" key="7">
    <source>
        <dbReference type="ARBA" id="ARBA00022917"/>
    </source>
</evidence>
<comment type="subunit">
    <text evidence="2 10">Homodimer.</text>
</comment>
<dbReference type="Pfam" id="PF13393">
    <property type="entry name" value="tRNA-synt_His"/>
    <property type="match status" value="2"/>
</dbReference>
<dbReference type="PROSITE" id="PS50862">
    <property type="entry name" value="AA_TRNA_LIGASE_II"/>
    <property type="match status" value="1"/>
</dbReference>
<dbReference type="CDD" id="cd00773">
    <property type="entry name" value="HisRS-like_core"/>
    <property type="match status" value="1"/>
</dbReference>
<keyword evidence="13" id="KW-1185">Reference proteome</keyword>
<keyword evidence="3 10" id="KW-0963">Cytoplasm</keyword>
<evidence type="ECO:0000256" key="2">
    <source>
        <dbReference type="ARBA" id="ARBA00011738"/>
    </source>
</evidence>
<keyword evidence="6 10" id="KW-0067">ATP-binding</keyword>
<evidence type="ECO:0000259" key="11">
    <source>
        <dbReference type="PROSITE" id="PS50862"/>
    </source>
</evidence>
<dbReference type="Pfam" id="PF03129">
    <property type="entry name" value="HGTP_anticodon"/>
    <property type="match status" value="1"/>
</dbReference>
<reference evidence="13" key="1">
    <citation type="journal article" date="2019" name="Int. J. Syst. Evol. Microbiol.">
        <title>The Global Catalogue of Microorganisms (GCM) 10K type strain sequencing project: providing services to taxonomists for standard genome sequencing and annotation.</title>
        <authorList>
            <consortium name="The Broad Institute Genomics Platform"/>
            <consortium name="The Broad Institute Genome Sequencing Center for Infectious Disease"/>
            <person name="Wu L."/>
            <person name="Ma J."/>
        </authorList>
    </citation>
    <scope>NUCLEOTIDE SEQUENCE [LARGE SCALE GENOMIC DNA]</scope>
    <source>
        <strain evidence="13">KCTC 42644</strain>
    </source>
</reference>
<keyword evidence="8 10" id="KW-0030">Aminoacyl-tRNA synthetase</keyword>
<dbReference type="InterPro" id="IPR036621">
    <property type="entry name" value="Anticodon-bd_dom_sf"/>
</dbReference>
<comment type="subcellular location">
    <subcellularLocation>
        <location evidence="10">Cytoplasm</location>
    </subcellularLocation>
</comment>
<evidence type="ECO:0000256" key="4">
    <source>
        <dbReference type="ARBA" id="ARBA00022598"/>
    </source>
</evidence>
<protein>
    <recommendedName>
        <fullName evidence="10">Histidine--tRNA ligase</fullName>
        <ecNumber evidence="10">6.1.1.21</ecNumber>
    </recommendedName>
    <alternativeName>
        <fullName evidence="10">Histidyl-tRNA synthetase</fullName>
        <shortName evidence="10">HisRS</shortName>
    </alternativeName>
</protein>
<dbReference type="InterPro" id="IPR041715">
    <property type="entry name" value="HisRS-like_core"/>
</dbReference>
<dbReference type="InterPro" id="IPR015807">
    <property type="entry name" value="His-tRNA-ligase"/>
</dbReference>
<sequence>MADKAQRVRGTQDIFGEEAARFESVVAAFDRVRRLYGFRTVHVPMFEFTEIFARSIGETTDVVSKEMYTFEDRGGESITLRPEFTAGISRAYLSNGWQQHAPLKLAAWGAAFRYERPQKGRYRQFHQLDAEIVGAAEPASDVEIIAFAHQLLSELGLGDKVVLQLNTVGDAETRTAWREALITYFSKVKGDLSAESQERLEKNPLRILDSKDERDKAFVADAPKIDAYLTAEAGGFFDKVQAGLTASGVPFVRTETLVRGLDYYRHTAFEFVTTYLGAQGTVLGGGRYDGLIEALGGAPTPAVGWAAGIERLSMLIEAPAAETVNVAVIPMGEAAEAAAMNVLGQLRASGIAAEQAWRGNMKKRMAKADAAGARFAVILGDDELAAGEATVKDLKSGEQKRVALSDLTNALK</sequence>
<dbReference type="RefSeq" id="WP_380855036.1">
    <property type="nucleotide sequence ID" value="NZ_JBHRXV010000001.1"/>
</dbReference>
<evidence type="ECO:0000256" key="1">
    <source>
        <dbReference type="ARBA" id="ARBA00008226"/>
    </source>
</evidence>
<organism evidence="12 13">
    <name type="scientific">Sphingoaurantiacus capsulatus</name>
    <dbReference type="NCBI Taxonomy" id="1771310"/>
    <lineage>
        <taxon>Bacteria</taxon>
        <taxon>Pseudomonadati</taxon>
        <taxon>Pseudomonadota</taxon>
        <taxon>Alphaproteobacteria</taxon>
        <taxon>Sphingomonadales</taxon>
        <taxon>Sphingosinicellaceae</taxon>
        <taxon>Sphingoaurantiacus</taxon>
    </lineage>
</organism>
<dbReference type="Gene3D" id="3.40.50.800">
    <property type="entry name" value="Anticodon-binding domain"/>
    <property type="match status" value="1"/>
</dbReference>
<keyword evidence="4 10" id="KW-0436">Ligase</keyword>
<dbReference type="InterPro" id="IPR045864">
    <property type="entry name" value="aa-tRNA-synth_II/BPL/LPL"/>
</dbReference>
<dbReference type="Gene3D" id="3.30.930.10">
    <property type="entry name" value="Bira Bifunctional Protein, Domain 2"/>
    <property type="match status" value="1"/>
</dbReference>